<sequence>MNRFLWPTSFLLLIIPQISRGAGFLDNITCIRTGTCGLDDIATGFIFLTQLLLGAVGAMALVYFIWGAIQWVSSGGSAEKVKSGKEIMVNTIFALLITFGSYLIVTFFVNNILNVAPEYQIGAECKNKSQGTACNQFEINYICTGNGFTGEWAQYNEICVTKCGLKNIMIHIDYPDYNPLWAYICMDKPKDERATYEPNLCPKGPEYVCVLVDGNNNPIIQ</sequence>
<comment type="caution">
    <text evidence="2">The sequence shown here is derived from an EMBL/GenBank/DDBJ whole genome shotgun (WGS) entry which is preliminary data.</text>
</comment>
<organism evidence="2 3">
    <name type="scientific">Candidatus Komeilibacteria bacterium CG11_big_fil_rev_8_21_14_0_20_36_20</name>
    <dbReference type="NCBI Taxonomy" id="1974477"/>
    <lineage>
        <taxon>Bacteria</taxon>
        <taxon>Candidatus Komeiliibacteriota</taxon>
    </lineage>
</organism>
<dbReference type="Proteomes" id="UP000230564">
    <property type="component" value="Unassembled WGS sequence"/>
</dbReference>
<evidence type="ECO:0000313" key="2">
    <source>
        <dbReference type="EMBL" id="PIR06603.1"/>
    </source>
</evidence>
<dbReference type="AlphaFoldDB" id="A0A2H0NCI6"/>
<keyword evidence="1" id="KW-1133">Transmembrane helix</keyword>
<keyword evidence="1" id="KW-0812">Transmembrane</keyword>
<protein>
    <submittedName>
        <fullName evidence="2">Uncharacterized protein</fullName>
    </submittedName>
</protein>
<keyword evidence="1" id="KW-0472">Membrane</keyword>
<feature type="transmembrane region" description="Helical" evidence="1">
    <location>
        <begin position="87"/>
        <end position="109"/>
    </location>
</feature>
<evidence type="ECO:0000313" key="3">
    <source>
        <dbReference type="Proteomes" id="UP000230564"/>
    </source>
</evidence>
<proteinExistence type="predicted"/>
<evidence type="ECO:0000256" key="1">
    <source>
        <dbReference type="SAM" id="Phobius"/>
    </source>
</evidence>
<gene>
    <name evidence="2" type="ORF">COV55_03710</name>
</gene>
<dbReference type="EMBL" id="PCWQ01000012">
    <property type="protein sequence ID" value="PIR06603.1"/>
    <property type="molecule type" value="Genomic_DNA"/>
</dbReference>
<reference evidence="2 3" key="1">
    <citation type="submission" date="2017-09" db="EMBL/GenBank/DDBJ databases">
        <title>Depth-based differentiation of microbial function through sediment-hosted aquifers and enrichment of novel symbionts in the deep terrestrial subsurface.</title>
        <authorList>
            <person name="Probst A.J."/>
            <person name="Ladd B."/>
            <person name="Jarett J.K."/>
            <person name="Geller-Mcgrath D.E."/>
            <person name="Sieber C.M."/>
            <person name="Emerson J.B."/>
            <person name="Anantharaman K."/>
            <person name="Thomas B.C."/>
            <person name="Malmstrom R."/>
            <person name="Stieglmeier M."/>
            <person name="Klingl A."/>
            <person name="Woyke T."/>
            <person name="Ryan C.M."/>
            <person name="Banfield J.F."/>
        </authorList>
    </citation>
    <scope>NUCLEOTIDE SEQUENCE [LARGE SCALE GENOMIC DNA]</scope>
    <source>
        <strain evidence="2">CG11_big_fil_rev_8_21_14_0_20_36_20</strain>
    </source>
</reference>
<feature type="transmembrane region" description="Helical" evidence="1">
    <location>
        <begin position="45"/>
        <end position="66"/>
    </location>
</feature>
<accession>A0A2H0NCI6</accession>
<name>A0A2H0NCI6_9BACT</name>